<comment type="caution">
    <text evidence="2">The sequence shown here is derived from an EMBL/GenBank/DDBJ whole genome shotgun (WGS) entry which is preliminary data.</text>
</comment>
<gene>
    <name evidence="2" type="ORF">PHISCL_00782</name>
</gene>
<keyword evidence="1" id="KW-0472">Membrane</keyword>
<dbReference type="AlphaFoldDB" id="A0A3A2ZVW4"/>
<sequence length="68" mass="7927">MAKLSYGLIIFLVILGCVVSAVIGYAVHYVTTNGFYQKENHKEMSEEQRKYMHMIRMENRRRLACEVG</sequence>
<organism evidence="2 3">
    <name type="scientific">Aspergillus sclerotialis</name>
    <dbReference type="NCBI Taxonomy" id="2070753"/>
    <lineage>
        <taxon>Eukaryota</taxon>
        <taxon>Fungi</taxon>
        <taxon>Dikarya</taxon>
        <taxon>Ascomycota</taxon>
        <taxon>Pezizomycotina</taxon>
        <taxon>Eurotiomycetes</taxon>
        <taxon>Eurotiomycetidae</taxon>
        <taxon>Eurotiales</taxon>
        <taxon>Aspergillaceae</taxon>
        <taxon>Aspergillus</taxon>
        <taxon>Aspergillus subgen. Polypaecilum</taxon>
    </lineage>
</organism>
<feature type="transmembrane region" description="Helical" evidence="1">
    <location>
        <begin position="6"/>
        <end position="27"/>
    </location>
</feature>
<accession>A0A3A2ZVW4</accession>
<protein>
    <submittedName>
        <fullName evidence="2">Uncharacterized protein</fullName>
    </submittedName>
</protein>
<dbReference type="Proteomes" id="UP000266188">
    <property type="component" value="Unassembled WGS sequence"/>
</dbReference>
<evidence type="ECO:0000313" key="3">
    <source>
        <dbReference type="Proteomes" id="UP000266188"/>
    </source>
</evidence>
<dbReference type="PROSITE" id="PS51257">
    <property type="entry name" value="PROKAR_LIPOPROTEIN"/>
    <property type="match status" value="1"/>
</dbReference>
<proteinExistence type="predicted"/>
<keyword evidence="3" id="KW-1185">Reference proteome</keyword>
<evidence type="ECO:0000256" key="1">
    <source>
        <dbReference type="SAM" id="Phobius"/>
    </source>
</evidence>
<keyword evidence="1" id="KW-1133">Transmembrane helix</keyword>
<reference evidence="3" key="1">
    <citation type="submission" date="2017-02" db="EMBL/GenBank/DDBJ databases">
        <authorList>
            <person name="Tafer H."/>
            <person name="Lopandic K."/>
        </authorList>
    </citation>
    <scope>NUCLEOTIDE SEQUENCE [LARGE SCALE GENOMIC DNA]</scope>
    <source>
        <strain evidence="3">CBS 366.77</strain>
    </source>
</reference>
<dbReference type="EMBL" id="MVGC01000013">
    <property type="protein sequence ID" value="RJE26870.1"/>
    <property type="molecule type" value="Genomic_DNA"/>
</dbReference>
<evidence type="ECO:0000313" key="2">
    <source>
        <dbReference type="EMBL" id="RJE26870.1"/>
    </source>
</evidence>
<keyword evidence="1" id="KW-0812">Transmembrane</keyword>
<dbReference type="OrthoDB" id="4159814at2759"/>
<name>A0A3A2ZVW4_9EURO</name>